<name>A0A5Y3W1Z3_SALDZ</name>
<comment type="caution">
    <text evidence="1">The sequence shown here is derived from an EMBL/GenBank/DDBJ whole genome shotgun (WGS) entry which is preliminary data.</text>
</comment>
<gene>
    <name evidence="1" type="ORF">DLB95_08685</name>
</gene>
<protein>
    <submittedName>
        <fullName evidence="1">Uncharacterized protein</fullName>
    </submittedName>
</protein>
<proteinExistence type="predicted"/>
<dbReference type="EMBL" id="AAIYJF010000005">
    <property type="protein sequence ID" value="ECJ4377359.1"/>
    <property type="molecule type" value="Genomic_DNA"/>
</dbReference>
<dbReference type="Proteomes" id="UP000839781">
    <property type="component" value="Unassembled WGS sequence"/>
</dbReference>
<evidence type="ECO:0000313" key="1">
    <source>
        <dbReference type="EMBL" id="ECJ4377359.1"/>
    </source>
</evidence>
<reference evidence="1" key="1">
    <citation type="submission" date="2018-05" db="EMBL/GenBank/DDBJ databases">
        <authorList>
            <person name="Ashton P.M."/>
            <person name="Dallman T."/>
            <person name="Nair S."/>
            <person name="De Pinna E."/>
            <person name="Peters T."/>
            <person name="Grant K."/>
        </authorList>
    </citation>
    <scope>NUCLEOTIDE SEQUENCE [LARGE SCALE GENOMIC DNA]</scope>
    <source>
        <strain evidence="1">474878</strain>
    </source>
</reference>
<organism evidence="1">
    <name type="scientific">Salmonella diarizonae</name>
    <dbReference type="NCBI Taxonomy" id="59204"/>
    <lineage>
        <taxon>Bacteria</taxon>
        <taxon>Pseudomonadati</taxon>
        <taxon>Pseudomonadota</taxon>
        <taxon>Gammaproteobacteria</taxon>
        <taxon>Enterobacterales</taxon>
        <taxon>Enterobacteriaceae</taxon>
        <taxon>Salmonella</taxon>
    </lineage>
</organism>
<accession>A0A5Y3W1Z3</accession>
<dbReference type="AlphaFoldDB" id="A0A5Y3W1Z3"/>
<sequence length="135" mass="15787">MATKKQQKWNKDWDLNPTKRLLNEKKRLGITDDQMAKILGLTPYLFDLVRDEKPDFKVYEMSGEVQAALDNAGFDLFYVMTGEYRSENYERMLEAFDYAIQELPLDEQDDIRVLVEPVYEKLMKAANAGKDSVQH</sequence>